<dbReference type="AlphaFoldDB" id="A0A9X2F7E2"/>
<proteinExistence type="predicted"/>
<dbReference type="SUPFAM" id="SSF52172">
    <property type="entry name" value="CheY-like"/>
    <property type="match status" value="1"/>
</dbReference>
<dbReference type="RefSeq" id="WP_252851832.1">
    <property type="nucleotide sequence ID" value="NZ_JAMXLR010000026.1"/>
</dbReference>
<keyword evidence="6" id="KW-1185">Reference proteome</keyword>
<keyword evidence="2" id="KW-0902">Two-component regulatory system</keyword>
<dbReference type="Pfam" id="PF02599">
    <property type="entry name" value="CsrA"/>
    <property type="match status" value="1"/>
</dbReference>
<dbReference type="EMBL" id="JAMXLR010000026">
    <property type="protein sequence ID" value="MCO6043727.1"/>
    <property type="molecule type" value="Genomic_DNA"/>
</dbReference>
<evidence type="ECO:0000313" key="6">
    <source>
        <dbReference type="Proteomes" id="UP001155241"/>
    </source>
</evidence>
<dbReference type="InterPro" id="IPR003751">
    <property type="entry name" value="CsrA"/>
</dbReference>
<dbReference type="PANTHER" id="PTHR44591">
    <property type="entry name" value="STRESS RESPONSE REGULATOR PROTEIN 1"/>
    <property type="match status" value="1"/>
</dbReference>
<dbReference type="InterPro" id="IPR050595">
    <property type="entry name" value="Bact_response_regulator"/>
</dbReference>
<organism evidence="5 6">
    <name type="scientific">Aeoliella straminimaris</name>
    <dbReference type="NCBI Taxonomy" id="2954799"/>
    <lineage>
        <taxon>Bacteria</taxon>
        <taxon>Pseudomonadati</taxon>
        <taxon>Planctomycetota</taxon>
        <taxon>Planctomycetia</taxon>
        <taxon>Pirellulales</taxon>
        <taxon>Lacipirellulaceae</taxon>
        <taxon>Aeoliella</taxon>
    </lineage>
</organism>
<keyword evidence="1 3" id="KW-0597">Phosphoprotein</keyword>
<protein>
    <submittedName>
        <fullName evidence="5">Response regulator</fullName>
    </submittedName>
</protein>
<gene>
    <name evidence="5" type="ORF">NG895_07390</name>
</gene>
<evidence type="ECO:0000259" key="4">
    <source>
        <dbReference type="PROSITE" id="PS50110"/>
    </source>
</evidence>
<dbReference type="SUPFAM" id="SSF117130">
    <property type="entry name" value="CsrA-like"/>
    <property type="match status" value="1"/>
</dbReference>
<reference evidence="5" key="1">
    <citation type="submission" date="2022-06" db="EMBL/GenBank/DDBJ databases">
        <title>Aeoliella straminimaris, a novel planctomycete from sediments.</title>
        <authorList>
            <person name="Vitorino I.R."/>
            <person name="Lage O.M."/>
        </authorList>
    </citation>
    <scope>NUCLEOTIDE SEQUENCE</scope>
    <source>
        <strain evidence="5">ICT_H6.2</strain>
    </source>
</reference>
<dbReference type="Gene3D" id="2.60.40.4380">
    <property type="entry name" value="Translational regulator CsrA"/>
    <property type="match status" value="1"/>
</dbReference>
<feature type="modified residue" description="4-aspartylphosphate" evidence="3">
    <location>
        <position position="105"/>
    </location>
</feature>
<evidence type="ECO:0000256" key="1">
    <source>
        <dbReference type="ARBA" id="ARBA00022553"/>
    </source>
</evidence>
<dbReference type="Gene3D" id="3.40.50.2300">
    <property type="match status" value="1"/>
</dbReference>
<evidence type="ECO:0000313" key="5">
    <source>
        <dbReference type="EMBL" id="MCO6043727.1"/>
    </source>
</evidence>
<accession>A0A9X2F7E2</accession>
<name>A0A9X2F7E2_9BACT</name>
<dbReference type="InterPro" id="IPR011006">
    <property type="entry name" value="CheY-like_superfamily"/>
</dbReference>
<dbReference type="GO" id="GO:0006109">
    <property type="term" value="P:regulation of carbohydrate metabolic process"/>
    <property type="evidence" value="ECO:0007669"/>
    <property type="project" value="InterPro"/>
</dbReference>
<dbReference type="SMART" id="SM00448">
    <property type="entry name" value="REC"/>
    <property type="match status" value="1"/>
</dbReference>
<dbReference type="PANTHER" id="PTHR44591:SF14">
    <property type="entry name" value="PROTEIN PILG"/>
    <property type="match status" value="1"/>
</dbReference>
<dbReference type="GO" id="GO:0003723">
    <property type="term" value="F:RNA binding"/>
    <property type="evidence" value="ECO:0007669"/>
    <property type="project" value="InterPro"/>
</dbReference>
<dbReference type="GO" id="GO:0000160">
    <property type="term" value="P:phosphorelay signal transduction system"/>
    <property type="evidence" value="ECO:0007669"/>
    <property type="project" value="UniProtKB-KW"/>
</dbReference>
<dbReference type="InterPro" id="IPR001789">
    <property type="entry name" value="Sig_transdc_resp-reg_receiver"/>
</dbReference>
<comment type="caution">
    <text evidence="5">The sequence shown here is derived from an EMBL/GenBank/DDBJ whole genome shotgun (WGS) entry which is preliminary data.</text>
</comment>
<dbReference type="InterPro" id="IPR036107">
    <property type="entry name" value="CsrA_sf"/>
</dbReference>
<dbReference type="Proteomes" id="UP001155241">
    <property type="component" value="Unassembled WGS sequence"/>
</dbReference>
<sequence length="191" mass="21654">MLVLSRKPNESIIVTGKCRITVFNSNCKLGIEGPAKVVRAELEPQPVRKTGEKPMVHILDDDLNLLRAYRTYLENSGFRVETFRHGGEYLDSLSENCDASAAMFDLRLAEEDIDGLQVLQQLRARRYDFPVVLLTGYGDVDTCRRAFHSGCYTFLQKPASPEDILTKLQLATRQYLNGELSYPYDPAMMAR</sequence>
<feature type="domain" description="Response regulatory" evidence="4">
    <location>
        <begin position="55"/>
        <end position="172"/>
    </location>
</feature>
<dbReference type="Pfam" id="PF00072">
    <property type="entry name" value="Response_reg"/>
    <property type="match status" value="1"/>
</dbReference>
<dbReference type="PROSITE" id="PS50110">
    <property type="entry name" value="RESPONSE_REGULATORY"/>
    <property type="match status" value="1"/>
</dbReference>
<evidence type="ECO:0000256" key="3">
    <source>
        <dbReference type="PROSITE-ProRule" id="PRU00169"/>
    </source>
</evidence>
<evidence type="ECO:0000256" key="2">
    <source>
        <dbReference type="ARBA" id="ARBA00023012"/>
    </source>
</evidence>
<dbReference type="GO" id="GO:0006402">
    <property type="term" value="P:mRNA catabolic process"/>
    <property type="evidence" value="ECO:0007669"/>
    <property type="project" value="InterPro"/>
</dbReference>